<dbReference type="Proteomes" id="UP000316256">
    <property type="component" value="Unassembled WGS sequence"/>
</dbReference>
<dbReference type="InterPro" id="IPR000073">
    <property type="entry name" value="AB_hydrolase_1"/>
</dbReference>
<dbReference type="EMBL" id="VIGH01000010">
    <property type="protein sequence ID" value="TQF65720.1"/>
    <property type="molecule type" value="Genomic_DNA"/>
</dbReference>
<dbReference type="Pfam" id="PF00561">
    <property type="entry name" value="Abhydrolase_1"/>
    <property type="match status" value="1"/>
</dbReference>
<dbReference type="OrthoDB" id="2987348at2"/>
<accession>A0A541B084</accession>
<comment type="caution">
    <text evidence="3">The sequence shown here is derived from an EMBL/GenBank/DDBJ whole genome shotgun (WGS) entry which is preliminary data.</text>
</comment>
<organism evidence="3 4">
    <name type="scientific">Rhodococcus spelaei</name>
    <dbReference type="NCBI Taxonomy" id="2546320"/>
    <lineage>
        <taxon>Bacteria</taxon>
        <taxon>Bacillati</taxon>
        <taxon>Actinomycetota</taxon>
        <taxon>Actinomycetes</taxon>
        <taxon>Mycobacteriales</taxon>
        <taxon>Nocardiaceae</taxon>
        <taxon>Rhodococcus</taxon>
    </lineage>
</organism>
<dbReference type="RefSeq" id="WP_142102598.1">
    <property type="nucleotide sequence ID" value="NZ_VIGH01000010.1"/>
</dbReference>
<dbReference type="SUPFAM" id="SSF53474">
    <property type="entry name" value="alpha/beta-Hydrolases"/>
    <property type="match status" value="1"/>
</dbReference>
<gene>
    <name evidence="3" type="ORF">FK531_19985</name>
</gene>
<protein>
    <submittedName>
        <fullName evidence="3">Alpha/beta fold hydrolase</fullName>
    </submittedName>
</protein>
<dbReference type="PRINTS" id="PR00412">
    <property type="entry name" value="EPOXHYDRLASE"/>
</dbReference>
<evidence type="ECO:0000313" key="3">
    <source>
        <dbReference type="EMBL" id="TQF65720.1"/>
    </source>
</evidence>
<dbReference type="InterPro" id="IPR029058">
    <property type="entry name" value="AB_hydrolase_fold"/>
</dbReference>
<dbReference type="InterPro" id="IPR000639">
    <property type="entry name" value="Epox_hydrolase-like"/>
</dbReference>
<dbReference type="Gene3D" id="3.40.50.1820">
    <property type="entry name" value="alpha/beta hydrolase"/>
    <property type="match status" value="1"/>
</dbReference>
<keyword evidence="1 3" id="KW-0378">Hydrolase</keyword>
<evidence type="ECO:0000256" key="1">
    <source>
        <dbReference type="ARBA" id="ARBA00022801"/>
    </source>
</evidence>
<evidence type="ECO:0000259" key="2">
    <source>
        <dbReference type="Pfam" id="PF00561"/>
    </source>
</evidence>
<dbReference type="GO" id="GO:0016787">
    <property type="term" value="F:hydrolase activity"/>
    <property type="evidence" value="ECO:0007669"/>
    <property type="project" value="UniProtKB-KW"/>
</dbReference>
<keyword evidence="4" id="KW-1185">Reference proteome</keyword>
<name>A0A541B084_9NOCA</name>
<evidence type="ECO:0000313" key="4">
    <source>
        <dbReference type="Proteomes" id="UP000316256"/>
    </source>
</evidence>
<reference evidence="3 4" key="1">
    <citation type="submission" date="2019-06" db="EMBL/GenBank/DDBJ databases">
        <title>Rhodococcus spaelei sp. nov., isolated from a cave.</title>
        <authorList>
            <person name="Lee S.D."/>
        </authorList>
    </citation>
    <scope>NUCLEOTIDE SEQUENCE [LARGE SCALE GENOMIC DNA]</scope>
    <source>
        <strain evidence="3 4">C9-5</strain>
    </source>
</reference>
<sequence length="282" mass="31281">MTPTPARISSFTRDGLVFDIRDEGPIDGVPVVLLHGWPQDARSWDRVAPLLHARGLRTLAPDQRGASPGARPRWRWAYRSTQVDADVVALIERAGLGPVHLVGHDWGAAVAWSVAADRPDLVRTLAAVSVPHPAAFARAMLTSNQIVKSWYMFAFQLPVLPEWLIRTGGRVRRHLLASGMSAEAADRDLEPMRDRARARGGLHWYRAIPFRRPWRVASRVSVPTLHVWSDRDTALGPKGAALSSGYVDGPYRFEVLSGVSHWIPDEAPDQLDALLGEHFRQA</sequence>
<proteinExistence type="predicted"/>
<dbReference type="PANTHER" id="PTHR43329">
    <property type="entry name" value="EPOXIDE HYDROLASE"/>
    <property type="match status" value="1"/>
</dbReference>
<feature type="domain" description="AB hydrolase-1" evidence="2">
    <location>
        <begin position="30"/>
        <end position="268"/>
    </location>
</feature>
<dbReference type="AlphaFoldDB" id="A0A541B084"/>